<dbReference type="RefSeq" id="WP_073884700.1">
    <property type="nucleotide sequence ID" value="NZ_FAUH01000020.1"/>
</dbReference>
<reference evidence="5" key="1">
    <citation type="submission" date="2015-11" db="EMBL/GenBank/DDBJ databases">
        <authorList>
            <person name="Dugat-Bony E."/>
        </authorList>
    </citation>
    <scope>NUCLEOTIDE SEQUENCE [LARGE SCALE GENOMIC DNA]</scope>
    <source>
        <strain evidence="5">Mu292</strain>
    </source>
</reference>
<dbReference type="Proteomes" id="UP000182498">
    <property type="component" value="Unassembled WGS sequence"/>
</dbReference>
<dbReference type="Gene3D" id="2.60.40.1240">
    <property type="match status" value="1"/>
</dbReference>
<name>A0A0X2NR49_9CORY</name>
<evidence type="ECO:0008006" key="6">
    <source>
        <dbReference type="Google" id="ProtNLM"/>
    </source>
</evidence>
<dbReference type="InterPro" id="IPR029050">
    <property type="entry name" value="Immunoprotect_excell_Ig-like"/>
</dbReference>
<evidence type="ECO:0000256" key="2">
    <source>
        <dbReference type="SAM" id="MobiDB-lite"/>
    </source>
</evidence>
<keyword evidence="1 3" id="KW-0732">Signal</keyword>
<feature type="signal peptide" evidence="3">
    <location>
        <begin position="1"/>
        <end position="19"/>
    </location>
</feature>
<gene>
    <name evidence="4" type="ORF">CVAR292_02637</name>
</gene>
<dbReference type="PROSITE" id="PS51257">
    <property type="entry name" value="PROKAR_LIPOPROTEIN"/>
    <property type="match status" value="1"/>
</dbReference>
<accession>A0A0X2NR49</accession>
<evidence type="ECO:0000313" key="4">
    <source>
        <dbReference type="EMBL" id="CUU67278.1"/>
    </source>
</evidence>
<keyword evidence="5" id="KW-1185">Reference proteome</keyword>
<protein>
    <recommendedName>
        <fullName evidence="6">DUF4352 domain-containing protein</fullName>
    </recommendedName>
</protein>
<dbReference type="AlphaFoldDB" id="A0A0X2NR49"/>
<dbReference type="OrthoDB" id="4237360at2"/>
<evidence type="ECO:0000256" key="1">
    <source>
        <dbReference type="ARBA" id="ARBA00022729"/>
    </source>
</evidence>
<organism evidence="4 5">
    <name type="scientific">Corynebacterium variabile</name>
    <dbReference type="NCBI Taxonomy" id="1727"/>
    <lineage>
        <taxon>Bacteria</taxon>
        <taxon>Bacillati</taxon>
        <taxon>Actinomycetota</taxon>
        <taxon>Actinomycetes</taxon>
        <taxon>Mycobacteriales</taxon>
        <taxon>Corynebacteriaceae</taxon>
        <taxon>Corynebacterium</taxon>
    </lineage>
</organism>
<feature type="region of interest" description="Disordered" evidence="2">
    <location>
        <begin position="23"/>
        <end position="50"/>
    </location>
</feature>
<feature type="compositionally biased region" description="Low complexity" evidence="2">
    <location>
        <begin position="23"/>
        <end position="42"/>
    </location>
</feature>
<feature type="chain" id="PRO_5007036671" description="DUF4352 domain-containing protein" evidence="3">
    <location>
        <begin position="20"/>
        <end position="294"/>
    </location>
</feature>
<dbReference type="EMBL" id="FAUH01000020">
    <property type="protein sequence ID" value="CUU67278.1"/>
    <property type="molecule type" value="Genomic_DNA"/>
</dbReference>
<sequence>MKSRLSALIGAAILTGALAAGCTSDDSGDAGESTTTTSTSTAPEHEGMGVAVKGDGFTLTVNAAYETDEIELNPSGWKAGSRPTETSTARDGGKFVVVQTEVTNDGRTDMDLTCGFAVQAELQTDPSASYKPIDSLYLVPGNPECNDQLGAGFDTTMTWVFEIPKNREAVTFGFTDPEMAYDDLTFIRLDKLGEKPSTSAKDPEPTDAPGAAAGEPEADAYTPEVVPEAQPDPEVEQYDPDPVIGFTGAPSVDSPHVLDKEVSNCGDPSIHEPGTTFFTDGTSGWTSTCAAQMG</sequence>
<evidence type="ECO:0000256" key="3">
    <source>
        <dbReference type="SAM" id="SignalP"/>
    </source>
</evidence>
<evidence type="ECO:0000313" key="5">
    <source>
        <dbReference type="Proteomes" id="UP000182498"/>
    </source>
</evidence>
<feature type="region of interest" description="Disordered" evidence="2">
    <location>
        <begin position="194"/>
        <end position="217"/>
    </location>
</feature>
<proteinExistence type="predicted"/>